<accession>A0A2N0S7P5</accession>
<gene>
    <name evidence="1" type="ORF">RhiirA1_390440</name>
</gene>
<organism evidence="1 2">
    <name type="scientific">Rhizophagus irregularis</name>
    <dbReference type="NCBI Taxonomy" id="588596"/>
    <lineage>
        <taxon>Eukaryota</taxon>
        <taxon>Fungi</taxon>
        <taxon>Fungi incertae sedis</taxon>
        <taxon>Mucoromycota</taxon>
        <taxon>Glomeromycotina</taxon>
        <taxon>Glomeromycetes</taxon>
        <taxon>Glomerales</taxon>
        <taxon>Glomeraceae</taxon>
        <taxon>Rhizophagus</taxon>
    </lineage>
</organism>
<comment type="caution">
    <text evidence="1">The sequence shown here is derived from an EMBL/GenBank/DDBJ whole genome shotgun (WGS) entry which is preliminary data.</text>
</comment>
<dbReference type="EMBL" id="LLXH01000161">
    <property type="protein sequence ID" value="PKC71565.1"/>
    <property type="molecule type" value="Genomic_DNA"/>
</dbReference>
<evidence type="ECO:0000313" key="1">
    <source>
        <dbReference type="EMBL" id="PKC71565.1"/>
    </source>
</evidence>
<dbReference type="VEuPathDB" id="FungiDB:RhiirA1_390440"/>
<protein>
    <submittedName>
        <fullName evidence="1">Uncharacterized protein</fullName>
    </submittedName>
</protein>
<reference evidence="1 2" key="2">
    <citation type="submission" date="2017-10" db="EMBL/GenBank/DDBJ databases">
        <title>Genome analyses suggest a sexual origin of heterokaryosis in a supposedly ancient asexual fungus.</title>
        <authorList>
            <person name="Corradi N."/>
            <person name="Sedzielewska K."/>
            <person name="Noel J."/>
            <person name="Charron P."/>
            <person name="Farinelli L."/>
            <person name="Marton T."/>
            <person name="Kruger M."/>
            <person name="Pelin A."/>
            <person name="Brachmann A."/>
            <person name="Corradi N."/>
        </authorList>
    </citation>
    <scope>NUCLEOTIDE SEQUENCE [LARGE SCALE GENOMIC DNA]</scope>
    <source>
        <strain evidence="1 2">A1</strain>
    </source>
</reference>
<evidence type="ECO:0000313" key="2">
    <source>
        <dbReference type="Proteomes" id="UP000232688"/>
    </source>
</evidence>
<name>A0A2N0S7P5_9GLOM</name>
<reference evidence="1 2" key="1">
    <citation type="submission" date="2017-10" db="EMBL/GenBank/DDBJ databases">
        <title>Extensive intraspecific genome diversity in a model arbuscular mycorrhizal fungus.</title>
        <authorList>
            <person name="Chen E.C.H."/>
            <person name="Morin E."/>
            <person name="Baudet D."/>
            <person name="Noel J."/>
            <person name="Ndikumana S."/>
            <person name="Charron P."/>
            <person name="St-Onge C."/>
            <person name="Giorgi J."/>
            <person name="Grigoriev I.V."/>
            <person name="Roux C."/>
            <person name="Martin F.M."/>
            <person name="Corradi N."/>
        </authorList>
    </citation>
    <scope>NUCLEOTIDE SEQUENCE [LARGE SCALE GENOMIC DNA]</scope>
    <source>
        <strain evidence="1 2">A1</strain>
    </source>
</reference>
<dbReference type="Proteomes" id="UP000232688">
    <property type="component" value="Unassembled WGS sequence"/>
</dbReference>
<feature type="non-terminal residue" evidence="1">
    <location>
        <position position="1"/>
    </location>
</feature>
<proteinExistence type="predicted"/>
<dbReference type="AlphaFoldDB" id="A0A2N0S7P5"/>
<sequence>GNGIYVDSESIYVDTGCWPELMHGAGLEFRNAGQNPISTAVCAGLSKRVALKIIKTYVTNQLSKTEKLMQKILLLKQIFKENWHYGLAQSQKFSKVSNILLIPDNFILRYT</sequence>